<keyword evidence="1" id="KW-0132">Cell division</keyword>
<keyword evidence="2" id="KW-1185">Reference proteome</keyword>
<dbReference type="InterPro" id="IPR036192">
    <property type="entry name" value="Cell_div_ZapA-like_sf"/>
</dbReference>
<dbReference type="KEGG" id="stim:H1B31_07240"/>
<name>A0A7G7VHU2_9FIRM</name>
<dbReference type="GO" id="GO:0051301">
    <property type="term" value="P:cell division"/>
    <property type="evidence" value="ECO:0007669"/>
    <property type="project" value="UniProtKB-KW"/>
</dbReference>
<accession>A0A7G7VHU2</accession>
<keyword evidence="1" id="KW-0131">Cell cycle</keyword>
<dbReference type="Pfam" id="PF05164">
    <property type="entry name" value="ZapA"/>
    <property type="match status" value="1"/>
</dbReference>
<protein>
    <submittedName>
        <fullName evidence="1">Cell division protein ZapA</fullName>
    </submittedName>
</protein>
<dbReference type="SUPFAM" id="SSF102829">
    <property type="entry name" value="Cell division protein ZapA-like"/>
    <property type="match status" value="1"/>
</dbReference>
<evidence type="ECO:0000313" key="2">
    <source>
        <dbReference type="Proteomes" id="UP000515480"/>
    </source>
</evidence>
<sequence>MTEEKKQPQRVVIEMFGQTYQLKTDDPERLKRLAVESDRRIKEMSKKVRSFDVQRIAALTVLQMMDEFEQLQHDYDELVQLLEEK</sequence>
<dbReference type="RefSeq" id="WP_185979841.1">
    <property type="nucleotide sequence ID" value="NZ_CP060204.1"/>
</dbReference>
<organism evidence="1 2">
    <name type="scientific">Selenomonas timonae</name>
    <dbReference type="NCBI Taxonomy" id="2754044"/>
    <lineage>
        <taxon>Bacteria</taxon>
        <taxon>Bacillati</taxon>
        <taxon>Bacillota</taxon>
        <taxon>Negativicutes</taxon>
        <taxon>Selenomonadales</taxon>
        <taxon>Selenomonadaceae</taxon>
        <taxon>Selenomonas</taxon>
    </lineage>
</organism>
<evidence type="ECO:0000313" key="1">
    <source>
        <dbReference type="EMBL" id="QNH53685.1"/>
    </source>
</evidence>
<dbReference type="AlphaFoldDB" id="A0A7G7VHU2"/>
<dbReference type="Proteomes" id="UP000515480">
    <property type="component" value="Chromosome"/>
</dbReference>
<dbReference type="EMBL" id="CP060204">
    <property type="protein sequence ID" value="QNH53685.1"/>
    <property type="molecule type" value="Genomic_DNA"/>
</dbReference>
<reference evidence="1 2" key="1">
    <citation type="submission" date="2020-07" db="EMBL/GenBank/DDBJ databases">
        <title>Complete genome and description of Selenomonas timonensis sp. nov., a new bacterium isolated from a gingivitis subject.</title>
        <authorList>
            <person name="Antezack A."/>
        </authorList>
    </citation>
    <scope>NUCLEOTIDE SEQUENCE [LARGE SCALE GENOMIC DNA]</scope>
    <source>
        <strain evidence="1 2">Marseille-Q3039</strain>
    </source>
</reference>
<dbReference type="InterPro" id="IPR007838">
    <property type="entry name" value="Cell_div_ZapA-like"/>
</dbReference>
<proteinExistence type="predicted"/>
<gene>
    <name evidence="1" type="ORF">H1B31_07240</name>
</gene>